<gene>
    <name evidence="2" type="ORF">B4147_5937</name>
</gene>
<dbReference type="PATRIC" id="fig|1396.433.peg.290"/>
<dbReference type="EMBL" id="LCYN01000033">
    <property type="protein sequence ID" value="KKZ91363.1"/>
    <property type="molecule type" value="Genomic_DNA"/>
</dbReference>
<sequence length="43" mass="4836">MKEYEAHFSDVAENPLGLVIGCRNACLLVIPIWTVTFWIGSKI</sequence>
<dbReference type="Proteomes" id="UP000035350">
    <property type="component" value="Unassembled WGS sequence"/>
</dbReference>
<reference evidence="2 3" key="1">
    <citation type="journal article" date="2015" name="Genome Announc.">
        <title>Next-Generation Whole-Genome Sequencing of Eight Strains of Bacillus cereus, Isolated from Food.</title>
        <authorList>
            <person name="Krawczyk A.O."/>
            <person name="de Jong A."/>
            <person name="Eijlander R.T."/>
            <person name="Berendsen E.M."/>
            <person name="Holsappel S."/>
            <person name="Wells-Bennik M.H."/>
            <person name="Kuipers O.P."/>
        </authorList>
    </citation>
    <scope>NUCLEOTIDE SEQUENCE [LARGE SCALE GENOMIC DNA]</scope>
    <source>
        <strain evidence="2 3">B4147</strain>
    </source>
</reference>
<keyword evidence="1" id="KW-0472">Membrane</keyword>
<keyword evidence="1" id="KW-1133">Transmembrane helix</keyword>
<evidence type="ECO:0000256" key="1">
    <source>
        <dbReference type="SAM" id="Phobius"/>
    </source>
</evidence>
<proteinExistence type="predicted"/>
<feature type="transmembrane region" description="Helical" evidence="1">
    <location>
        <begin position="16"/>
        <end position="39"/>
    </location>
</feature>
<name>A0A0G8BUV9_9BACI</name>
<evidence type="ECO:0000313" key="2">
    <source>
        <dbReference type="EMBL" id="KKZ91363.1"/>
    </source>
</evidence>
<comment type="caution">
    <text evidence="2">The sequence shown here is derived from an EMBL/GenBank/DDBJ whole genome shotgun (WGS) entry which is preliminary data.</text>
</comment>
<organism evidence="2 3">
    <name type="scientific">Bacillus wiedmannii</name>
    <dbReference type="NCBI Taxonomy" id="1890302"/>
    <lineage>
        <taxon>Bacteria</taxon>
        <taxon>Bacillati</taxon>
        <taxon>Bacillota</taxon>
        <taxon>Bacilli</taxon>
        <taxon>Bacillales</taxon>
        <taxon>Bacillaceae</taxon>
        <taxon>Bacillus</taxon>
        <taxon>Bacillus cereus group</taxon>
    </lineage>
</organism>
<protein>
    <submittedName>
        <fullName evidence="2">Uncharacterized protein</fullName>
    </submittedName>
</protein>
<reference evidence="3" key="2">
    <citation type="submission" date="2015-04" db="EMBL/GenBank/DDBJ databases">
        <title>Draft Genome Sequences of Eight Spore-Forming Food Isolates of Bacillus cereus Genome sequencing.</title>
        <authorList>
            <person name="Krawcyk A.O."/>
            <person name="de Jong A."/>
            <person name="Eijlander R.T."/>
            <person name="Berendsen E.M."/>
            <person name="Holsappel S."/>
            <person name="Wells-Bennik M."/>
            <person name="Kuipers O.P."/>
        </authorList>
    </citation>
    <scope>NUCLEOTIDE SEQUENCE [LARGE SCALE GENOMIC DNA]</scope>
    <source>
        <strain evidence="3">B4147</strain>
    </source>
</reference>
<dbReference type="AlphaFoldDB" id="A0A0G8BUV9"/>
<evidence type="ECO:0000313" key="3">
    <source>
        <dbReference type="Proteomes" id="UP000035350"/>
    </source>
</evidence>
<keyword evidence="1" id="KW-0812">Transmembrane</keyword>
<accession>A0A0G8BUV9</accession>